<dbReference type="PANTHER" id="PTHR24304:SF2">
    <property type="entry name" value="24-HYDROXYCHOLESTEROL 7-ALPHA-HYDROXYLASE"/>
    <property type="match status" value="1"/>
</dbReference>
<dbReference type="EMBL" id="CAJVQA010012779">
    <property type="protein sequence ID" value="CAG8719426.1"/>
    <property type="molecule type" value="Genomic_DNA"/>
</dbReference>
<dbReference type="Gene3D" id="1.10.630.10">
    <property type="entry name" value="Cytochrome P450"/>
    <property type="match status" value="1"/>
</dbReference>
<evidence type="ECO:0000256" key="6">
    <source>
        <dbReference type="RuleBase" id="RU000461"/>
    </source>
</evidence>
<comment type="cofactor">
    <cofactor evidence="5">
        <name>heme</name>
        <dbReference type="ChEBI" id="CHEBI:30413"/>
    </cofactor>
</comment>
<dbReference type="GO" id="GO:0020037">
    <property type="term" value="F:heme binding"/>
    <property type="evidence" value="ECO:0007669"/>
    <property type="project" value="InterPro"/>
</dbReference>
<dbReference type="InterPro" id="IPR050529">
    <property type="entry name" value="CYP450_sterol_14alpha_dmase"/>
</dbReference>
<keyword evidence="6" id="KW-0560">Oxidoreductase</keyword>
<name>A0A9N9NAJ2_9GLOM</name>
<proteinExistence type="inferred from homology"/>
<accession>A0A9N9NAJ2</accession>
<dbReference type="InterPro" id="IPR001128">
    <property type="entry name" value="Cyt_P450"/>
</dbReference>
<evidence type="ECO:0000256" key="4">
    <source>
        <dbReference type="ARBA" id="ARBA00023004"/>
    </source>
</evidence>
<evidence type="ECO:0000313" key="7">
    <source>
        <dbReference type="EMBL" id="CAG8719426.1"/>
    </source>
</evidence>
<dbReference type="PROSITE" id="PS00086">
    <property type="entry name" value="CYTOCHROME_P450"/>
    <property type="match status" value="1"/>
</dbReference>
<evidence type="ECO:0000256" key="1">
    <source>
        <dbReference type="ARBA" id="ARBA00010617"/>
    </source>
</evidence>
<organism evidence="7 8">
    <name type="scientific">Cetraspora pellucida</name>
    <dbReference type="NCBI Taxonomy" id="1433469"/>
    <lineage>
        <taxon>Eukaryota</taxon>
        <taxon>Fungi</taxon>
        <taxon>Fungi incertae sedis</taxon>
        <taxon>Mucoromycota</taxon>
        <taxon>Glomeromycotina</taxon>
        <taxon>Glomeromycetes</taxon>
        <taxon>Diversisporales</taxon>
        <taxon>Gigasporaceae</taxon>
        <taxon>Cetraspora</taxon>
    </lineage>
</organism>
<dbReference type="AlphaFoldDB" id="A0A9N9NAJ2"/>
<feature type="binding site" description="axial binding residue" evidence="5">
    <location>
        <position position="70"/>
    </location>
    <ligand>
        <name>heme</name>
        <dbReference type="ChEBI" id="CHEBI:30413"/>
    </ligand>
    <ligandPart>
        <name>Fe</name>
        <dbReference type="ChEBI" id="CHEBI:18248"/>
    </ligandPart>
</feature>
<keyword evidence="8" id="KW-1185">Reference proteome</keyword>
<dbReference type="Pfam" id="PF00067">
    <property type="entry name" value="p450"/>
    <property type="match status" value="1"/>
</dbReference>
<dbReference type="InterPro" id="IPR036396">
    <property type="entry name" value="Cyt_P450_sf"/>
</dbReference>
<dbReference type="GO" id="GO:0005506">
    <property type="term" value="F:iron ion binding"/>
    <property type="evidence" value="ECO:0007669"/>
    <property type="project" value="InterPro"/>
</dbReference>
<dbReference type="SUPFAM" id="SSF48264">
    <property type="entry name" value="Cytochrome P450"/>
    <property type="match status" value="1"/>
</dbReference>
<evidence type="ECO:0000256" key="5">
    <source>
        <dbReference type="PIRSR" id="PIRSR602401-1"/>
    </source>
</evidence>
<dbReference type="InterPro" id="IPR017972">
    <property type="entry name" value="Cyt_P450_CS"/>
</dbReference>
<keyword evidence="3 5" id="KW-0479">Metal-binding</keyword>
<dbReference type="InterPro" id="IPR002401">
    <property type="entry name" value="Cyt_P450_E_grp-I"/>
</dbReference>
<keyword evidence="6" id="KW-0503">Monooxygenase</keyword>
<dbReference type="PANTHER" id="PTHR24304">
    <property type="entry name" value="CYTOCHROME P450 FAMILY 7"/>
    <property type="match status" value="1"/>
</dbReference>
<dbReference type="GO" id="GO:0016705">
    <property type="term" value="F:oxidoreductase activity, acting on paired donors, with incorporation or reduction of molecular oxygen"/>
    <property type="evidence" value="ECO:0007669"/>
    <property type="project" value="InterPro"/>
</dbReference>
<keyword evidence="2 5" id="KW-0349">Heme</keyword>
<dbReference type="OrthoDB" id="1470350at2759"/>
<evidence type="ECO:0000313" key="8">
    <source>
        <dbReference type="Proteomes" id="UP000789759"/>
    </source>
</evidence>
<comment type="similarity">
    <text evidence="1 6">Belongs to the cytochrome P450 family.</text>
</comment>
<protein>
    <submittedName>
        <fullName evidence="7">15041_t:CDS:1</fullName>
    </submittedName>
</protein>
<feature type="non-terminal residue" evidence="7">
    <location>
        <position position="123"/>
    </location>
</feature>
<sequence>EKSSSIYKKKKNDGFFETIPMFRHLDVWNEPLKVYPDRFYNDLVNNKERVNDKYDIKILFTMFGGGLRICPGRKLAIIELKCLMAMVYRKYDVELVDIDALLKTNFSVFITCKELLFRLKLRK</sequence>
<dbReference type="PRINTS" id="PR00463">
    <property type="entry name" value="EP450I"/>
</dbReference>
<evidence type="ECO:0000256" key="2">
    <source>
        <dbReference type="ARBA" id="ARBA00022617"/>
    </source>
</evidence>
<reference evidence="7" key="1">
    <citation type="submission" date="2021-06" db="EMBL/GenBank/DDBJ databases">
        <authorList>
            <person name="Kallberg Y."/>
            <person name="Tangrot J."/>
            <person name="Rosling A."/>
        </authorList>
    </citation>
    <scope>NUCLEOTIDE SEQUENCE</scope>
    <source>
        <strain evidence="7">FL966</strain>
    </source>
</reference>
<keyword evidence="4 5" id="KW-0408">Iron</keyword>
<dbReference type="GO" id="GO:0004497">
    <property type="term" value="F:monooxygenase activity"/>
    <property type="evidence" value="ECO:0007669"/>
    <property type="project" value="UniProtKB-KW"/>
</dbReference>
<evidence type="ECO:0000256" key="3">
    <source>
        <dbReference type="ARBA" id="ARBA00022723"/>
    </source>
</evidence>
<gene>
    <name evidence="7" type="ORF">CPELLU_LOCUS12803</name>
</gene>
<comment type="caution">
    <text evidence="7">The sequence shown here is derived from an EMBL/GenBank/DDBJ whole genome shotgun (WGS) entry which is preliminary data.</text>
</comment>
<dbReference type="Proteomes" id="UP000789759">
    <property type="component" value="Unassembled WGS sequence"/>
</dbReference>